<evidence type="ECO:0008006" key="3">
    <source>
        <dbReference type="Google" id="ProtNLM"/>
    </source>
</evidence>
<accession>A0A2T2WG68</accession>
<sequence>MVMPQKTLSRPIRWTPARSPKIQRRRAFSAYTLDFLWTLSMVGYVTIEQAGWIYGAPPRTMFYNIRTWRERGLIQSARISYHSQRTRIVTLAPEGAKLLQEDDDDAWQVLHPHWEPISQTAHTMRMVEHNLDRNTVALMLVRQSQKQGFPTSWDTWQTSLTVTGSHALHIRPDAALRLNGHPVLIELERSWRAGTIQKKLQQYDRLILQGGWRSIAWCNEPPKVLIVPTGANTQKKNFESWLTTFQLFHHSYAWIWPWSQVRESRWTVYGGGGDYQIMPRDLWTIIRQPPYKTSS</sequence>
<dbReference type="EMBL" id="PXYX01000115">
    <property type="protein sequence ID" value="PSR21234.1"/>
    <property type="molecule type" value="Genomic_DNA"/>
</dbReference>
<organism evidence="1 2">
    <name type="scientific">Sulfobacillus thermosulfidooxidans</name>
    <dbReference type="NCBI Taxonomy" id="28034"/>
    <lineage>
        <taxon>Bacteria</taxon>
        <taxon>Bacillati</taxon>
        <taxon>Bacillota</taxon>
        <taxon>Clostridia</taxon>
        <taxon>Eubacteriales</taxon>
        <taxon>Clostridiales Family XVII. Incertae Sedis</taxon>
        <taxon>Sulfobacillus</taxon>
    </lineage>
</organism>
<proteinExistence type="predicted"/>
<dbReference type="AlphaFoldDB" id="A0A2T2WG68"/>
<dbReference type="Proteomes" id="UP000242705">
    <property type="component" value="Unassembled WGS sequence"/>
</dbReference>
<evidence type="ECO:0000313" key="1">
    <source>
        <dbReference type="EMBL" id="PSR21234.1"/>
    </source>
</evidence>
<comment type="caution">
    <text evidence="1">The sequence shown here is derived from an EMBL/GenBank/DDBJ whole genome shotgun (WGS) entry which is preliminary data.</text>
</comment>
<protein>
    <recommendedName>
        <fullName evidence="3">Replication-relaxation</fullName>
    </recommendedName>
</protein>
<reference evidence="1 2" key="1">
    <citation type="journal article" date="2014" name="BMC Genomics">
        <title>Comparison of environmental and isolate Sulfobacillus genomes reveals diverse carbon, sulfur, nitrogen, and hydrogen metabolisms.</title>
        <authorList>
            <person name="Justice N.B."/>
            <person name="Norman A."/>
            <person name="Brown C.T."/>
            <person name="Singh A."/>
            <person name="Thomas B.C."/>
            <person name="Banfield J.F."/>
        </authorList>
    </citation>
    <scope>NUCLEOTIDE SEQUENCE [LARGE SCALE GENOMIC DNA]</scope>
    <source>
        <strain evidence="1">AMDSBA5</strain>
    </source>
</reference>
<gene>
    <name evidence="1" type="ORF">C7B47_17400</name>
</gene>
<evidence type="ECO:0000313" key="2">
    <source>
        <dbReference type="Proteomes" id="UP000242705"/>
    </source>
</evidence>
<name>A0A2T2WG68_SULTH</name>